<protein>
    <submittedName>
        <fullName evidence="2">Uncharacterized protein</fullName>
    </submittedName>
</protein>
<feature type="compositionally biased region" description="Polar residues" evidence="1">
    <location>
        <begin position="1"/>
        <end position="12"/>
    </location>
</feature>
<accession>A0A0D7AFM8</accession>
<feature type="compositionally biased region" description="Polar residues" evidence="1">
    <location>
        <begin position="46"/>
        <end position="73"/>
    </location>
</feature>
<dbReference type="Proteomes" id="UP000054144">
    <property type="component" value="Unassembled WGS sequence"/>
</dbReference>
<evidence type="ECO:0000256" key="1">
    <source>
        <dbReference type="SAM" id="MobiDB-lite"/>
    </source>
</evidence>
<reference evidence="2 3" key="1">
    <citation type="journal article" date="2015" name="Fungal Genet. Biol.">
        <title>Evolution of novel wood decay mechanisms in Agaricales revealed by the genome sequences of Fistulina hepatica and Cylindrobasidium torrendii.</title>
        <authorList>
            <person name="Floudas D."/>
            <person name="Held B.W."/>
            <person name="Riley R."/>
            <person name="Nagy L.G."/>
            <person name="Koehler G."/>
            <person name="Ransdell A.S."/>
            <person name="Younus H."/>
            <person name="Chow J."/>
            <person name="Chiniquy J."/>
            <person name="Lipzen A."/>
            <person name="Tritt A."/>
            <person name="Sun H."/>
            <person name="Haridas S."/>
            <person name="LaButti K."/>
            <person name="Ohm R.A."/>
            <person name="Kues U."/>
            <person name="Blanchette R.A."/>
            <person name="Grigoriev I.V."/>
            <person name="Minto R.E."/>
            <person name="Hibbett D.S."/>
        </authorList>
    </citation>
    <scope>NUCLEOTIDE SEQUENCE [LARGE SCALE GENOMIC DNA]</scope>
    <source>
        <strain evidence="2 3">ATCC 64428</strain>
    </source>
</reference>
<feature type="compositionally biased region" description="Low complexity" evidence="1">
    <location>
        <begin position="19"/>
        <end position="38"/>
    </location>
</feature>
<feature type="region of interest" description="Disordered" evidence="1">
    <location>
        <begin position="92"/>
        <end position="119"/>
    </location>
</feature>
<dbReference type="EMBL" id="KN881721">
    <property type="protein sequence ID" value="KIY49638.1"/>
    <property type="molecule type" value="Genomic_DNA"/>
</dbReference>
<dbReference type="AlphaFoldDB" id="A0A0D7AFM8"/>
<feature type="compositionally biased region" description="Polar residues" evidence="1">
    <location>
        <begin position="544"/>
        <end position="561"/>
    </location>
</feature>
<dbReference type="OrthoDB" id="2997660at2759"/>
<gene>
    <name evidence="2" type="ORF">FISHEDRAFT_57916</name>
</gene>
<feature type="region of interest" description="Disordered" evidence="1">
    <location>
        <begin position="444"/>
        <end position="526"/>
    </location>
</feature>
<proteinExistence type="predicted"/>
<keyword evidence="3" id="KW-1185">Reference proteome</keyword>
<sequence>MVFRRTSSSGTLESDRTDSSSNTKPSSKSSSGSGTRDPGVLHITTDPASMDNTPSTRSSSDAATSNSHESAAPLTSESLALLDAHHERATLASGAVPGTLPEADYEEVPTEIATEPDDDPLYRAELAAYGLKVRDFAFLQPATTYAPTVRSLTLGMKPAFAVWNPAKALAEYDIRVSRRIRTWPVPPQDIKRLLFMGWLSPLELHQRLHEIDWCAIEWYENICRTRVVNADTIGREKGLYAYVAALGDYTESGEFPFVVPLDFRVFPRPSYVNYRLLPPRSHFKPPPPMSMRRMAESEEHVSLNAAHKMLRKEVNDHLYPLDEKPRTIPPTMDSDEDLMNIAWFALKVWREQLQESTDRLNEVFKVAEVPTRRATPSPEYSAPPGDAATVAGTSVENGVLTAQTRLLGCTTAAMPQTVAHAMPPPPVPASAAPPAFIPPLSTTVTPVRRPGKAPAAPDTTVPQSIPSGPTDMTPMLEPGEVSRGRKRLARGEPSTAPLRKRLRLPSASDTVAGSSGASASSSTCADTTASMDLPHVAGAVSSPATIASNSPAQNSQPTTARVRNRRRLAAEATKYF</sequence>
<name>A0A0D7AFM8_9AGAR</name>
<feature type="compositionally biased region" description="Acidic residues" evidence="1">
    <location>
        <begin position="103"/>
        <end position="119"/>
    </location>
</feature>
<organism evidence="2 3">
    <name type="scientific">Fistulina hepatica ATCC 64428</name>
    <dbReference type="NCBI Taxonomy" id="1128425"/>
    <lineage>
        <taxon>Eukaryota</taxon>
        <taxon>Fungi</taxon>
        <taxon>Dikarya</taxon>
        <taxon>Basidiomycota</taxon>
        <taxon>Agaricomycotina</taxon>
        <taxon>Agaricomycetes</taxon>
        <taxon>Agaricomycetidae</taxon>
        <taxon>Agaricales</taxon>
        <taxon>Fistulinaceae</taxon>
        <taxon>Fistulina</taxon>
    </lineage>
</organism>
<feature type="region of interest" description="Disordered" evidence="1">
    <location>
        <begin position="1"/>
        <end position="73"/>
    </location>
</feature>
<feature type="region of interest" description="Disordered" evidence="1">
    <location>
        <begin position="544"/>
        <end position="563"/>
    </location>
</feature>
<evidence type="ECO:0000313" key="2">
    <source>
        <dbReference type="EMBL" id="KIY49638.1"/>
    </source>
</evidence>
<evidence type="ECO:0000313" key="3">
    <source>
        <dbReference type="Proteomes" id="UP000054144"/>
    </source>
</evidence>
<feature type="compositionally biased region" description="Low complexity" evidence="1">
    <location>
        <begin position="506"/>
        <end position="526"/>
    </location>
</feature>